<keyword evidence="3" id="KW-1185">Reference proteome</keyword>
<organism evidence="2 3">
    <name type="scientific">Neonectria punicea</name>
    <dbReference type="NCBI Taxonomy" id="979145"/>
    <lineage>
        <taxon>Eukaryota</taxon>
        <taxon>Fungi</taxon>
        <taxon>Dikarya</taxon>
        <taxon>Ascomycota</taxon>
        <taxon>Pezizomycotina</taxon>
        <taxon>Sordariomycetes</taxon>
        <taxon>Hypocreomycetidae</taxon>
        <taxon>Hypocreales</taxon>
        <taxon>Nectriaceae</taxon>
        <taxon>Neonectria</taxon>
    </lineage>
</organism>
<feature type="transmembrane region" description="Helical" evidence="1">
    <location>
        <begin position="76"/>
        <end position="97"/>
    </location>
</feature>
<sequence>MFICWFGVGTSIAARKREWIKVALYHGLVTGGLTLVAAGASLLRDSDPAPSSVTLVKTGLGILVAGGLGDSGGLGVLLLSAVFAIVFLGIRLIYALVSMT</sequence>
<accession>A0ABR1GM19</accession>
<reference evidence="2 3" key="1">
    <citation type="journal article" date="2025" name="Microbiol. Resour. Announc.">
        <title>Draft genome sequences for Neonectria magnoliae and Neonectria punicea, canker pathogens of Liriodendron tulipifera and Acer saccharum in West Virginia.</title>
        <authorList>
            <person name="Petronek H.M."/>
            <person name="Kasson M.T."/>
            <person name="Metheny A.M."/>
            <person name="Stauder C.M."/>
            <person name="Lovett B."/>
            <person name="Lynch S.C."/>
            <person name="Garnas J.R."/>
            <person name="Kasson L.R."/>
            <person name="Stajich J.E."/>
        </authorList>
    </citation>
    <scope>NUCLEOTIDE SEQUENCE [LARGE SCALE GENOMIC DNA]</scope>
    <source>
        <strain evidence="2 3">NRRL 64653</strain>
    </source>
</reference>
<proteinExistence type="predicted"/>
<gene>
    <name evidence="2" type="ORF">QQX98_011369</name>
</gene>
<name>A0ABR1GM19_9HYPO</name>
<keyword evidence="1" id="KW-0812">Transmembrane</keyword>
<evidence type="ECO:0000313" key="2">
    <source>
        <dbReference type="EMBL" id="KAK7402884.1"/>
    </source>
</evidence>
<evidence type="ECO:0000256" key="1">
    <source>
        <dbReference type="SAM" id="Phobius"/>
    </source>
</evidence>
<dbReference type="EMBL" id="JAZAVJ010000276">
    <property type="protein sequence ID" value="KAK7402884.1"/>
    <property type="molecule type" value="Genomic_DNA"/>
</dbReference>
<feature type="transmembrane region" description="Helical" evidence="1">
    <location>
        <begin position="22"/>
        <end position="43"/>
    </location>
</feature>
<keyword evidence="1" id="KW-1133">Transmembrane helix</keyword>
<protein>
    <submittedName>
        <fullName evidence="2">Uncharacterized protein</fullName>
    </submittedName>
</protein>
<evidence type="ECO:0000313" key="3">
    <source>
        <dbReference type="Proteomes" id="UP001498476"/>
    </source>
</evidence>
<dbReference type="Proteomes" id="UP001498476">
    <property type="component" value="Unassembled WGS sequence"/>
</dbReference>
<keyword evidence="1" id="KW-0472">Membrane</keyword>
<comment type="caution">
    <text evidence="2">The sequence shown here is derived from an EMBL/GenBank/DDBJ whole genome shotgun (WGS) entry which is preliminary data.</text>
</comment>